<proteinExistence type="predicted"/>
<accession>A0ABX2F0C6</accession>
<feature type="chain" id="PRO_5046011277" description="Lipoprotein" evidence="1">
    <location>
        <begin position="20"/>
        <end position="175"/>
    </location>
</feature>
<name>A0ABX2F0C6_9PSEU</name>
<gene>
    <name evidence="2" type="ORF">GC106_16810</name>
</gene>
<keyword evidence="3" id="KW-1185">Reference proteome</keyword>
<evidence type="ECO:0000313" key="2">
    <source>
        <dbReference type="EMBL" id="NRN64475.1"/>
    </source>
</evidence>
<evidence type="ECO:0000256" key="1">
    <source>
        <dbReference type="SAM" id="SignalP"/>
    </source>
</evidence>
<dbReference type="PROSITE" id="PS51257">
    <property type="entry name" value="PROKAR_LIPOPROTEIN"/>
    <property type="match status" value="1"/>
</dbReference>
<protein>
    <recommendedName>
        <fullName evidence="4">Lipoprotein</fullName>
    </recommendedName>
</protein>
<evidence type="ECO:0008006" key="4">
    <source>
        <dbReference type="Google" id="ProtNLM"/>
    </source>
</evidence>
<keyword evidence="1" id="KW-0732">Signal</keyword>
<dbReference type="Proteomes" id="UP000763557">
    <property type="component" value="Unassembled WGS sequence"/>
</dbReference>
<dbReference type="EMBL" id="JAAATY010000003">
    <property type="protein sequence ID" value="NRN64475.1"/>
    <property type="molecule type" value="Genomic_DNA"/>
</dbReference>
<reference evidence="2 3" key="1">
    <citation type="submission" date="2020-01" db="EMBL/GenBank/DDBJ databases">
        <title>Kibdelosporangium persica a novel Actinomycetes from a hot desert in Iran.</title>
        <authorList>
            <person name="Safaei N."/>
            <person name="Zaburannyi N."/>
            <person name="Mueller R."/>
            <person name="Wink J."/>
        </authorList>
    </citation>
    <scope>NUCLEOTIDE SEQUENCE [LARGE SCALE GENOMIC DNA]</scope>
    <source>
        <strain evidence="2 3">4NS15</strain>
    </source>
</reference>
<sequence length="175" mass="18901">MAGRVLVAVSVVLALTACSAPPPAPSGNGLGQPVASITELADLVKQRAGACNDVKPETHEYFTSFVGAQQAELYKPFLDEWATCFVSPDFPKVGLVLFRDFKEFQASWRDAMTAGRVSDAPAFGFGNGFAVTQGYLATAKLGLFFLRCHYDDPKVHQVPADVDGCVFANPEHRHH</sequence>
<evidence type="ECO:0000313" key="3">
    <source>
        <dbReference type="Proteomes" id="UP000763557"/>
    </source>
</evidence>
<feature type="signal peptide" evidence="1">
    <location>
        <begin position="1"/>
        <end position="19"/>
    </location>
</feature>
<dbReference type="RefSeq" id="WP_173126460.1">
    <property type="nucleotide sequence ID" value="NZ_CBCSGW010000038.1"/>
</dbReference>
<organism evidence="2 3">
    <name type="scientific">Kibdelosporangium persicum</name>
    <dbReference type="NCBI Taxonomy" id="2698649"/>
    <lineage>
        <taxon>Bacteria</taxon>
        <taxon>Bacillati</taxon>
        <taxon>Actinomycetota</taxon>
        <taxon>Actinomycetes</taxon>
        <taxon>Pseudonocardiales</taxon>
        <taxon>Pseudonocardiaceae</taxon>
        <taxon>Kibdelosporangium</taxon>
    </lineage>
</organism>
<comment type="caution">
    <text evidence="2">The sequence shown here is derived from an EMBL/GenBank/DDBJ whole genome shotgun (WGS) entry which is preliminary data.</text>
</comment>